<organism evidence="3 4">
    <name type="scientific">Stylonychia lemnae</name>
    <name type="common">Ciliate</name>
    <dbReference type="NCBI Taxonomy" id="5949"/>
    <lineage>
        <taxon>Eukaryota</taxon>
        <taxon>Sar</taxon>
        <taxon>Alveolata</taxon>
        <taxon>Ciliophora</taxon>
        <taxon>Intramacronucleata</taxon>
        <taxon>Spirotrichea</taxon>
        <taxon>Stichotrichia</taxon>
        <taxon>Sporadotrichida</taxon>
        <taxon>Oxytrichidae</taxon>
        <taxon>Stylonychinae</taxon>
        <taxon>Stylonychia</taxon>
    </lineage>
</organism>
<dbReference type="CDD" id="cd00590">
    <property type="entry name" value="RRM_SF"/>
    <property type="match status" value="1"/>
</dbReference>
<dbReference type="AlphaFoldDB" id="A0A077ZV43"/>
<dbReference type="GO" id="GO:0003723">
    <property type="term" value="F:RNA binding"/>
    <property type="evidence" value="ECO:0007669"/>
    <property type="project" value="UniProtKB-UniRule"/>
</dbReference>
<dbReference type="InterPro" id="IPR000504">
    <property type="entry name" value="RRM_dom"/>
</dbReference>
<dbReference type="Gene3D" id="3.30.70.330">
    <property type="match status" value="1"/>
</dbReference>
<accession>A0A077ZV43</accession>
<evidence type="ECO:0000256" key="1">
    <source>
        <dbReference type="PROSITE-ProRule" id="PRU00176"/>
    </source>
</evidence>
<dbReference type="InParanoid" id="A0A077ZV43"/>
<name>A0A077ZV43_STYLE</name>
<reference evidence="3 4" key="1">
    <citation type="submission" date="2014-06" db="EMBL/GenBank/DDBJ databases">
        <authorList>
            <person name="Swart Estienne"/>
        </authorList>
    </citation>
    <scope>NUCLEOTIDE SEQUENCE [LARGE SCALE GENOMIC DNA]</scope>
    <source>
        <strain evidence="3 4">130c</strain>
    </source>
</reference>
<dbReference type="SUPFAM" id="SSF54928">
    <property type="entry name" value="RNA-binding domain, RBD"/>
    <property type="match status" value="1"/>
</dbReference>
<keyword evidence="1" id="KW-0694">RNA-binding</keyword>
<dbReference type="Proteomes" id="UP000039865">
    <property type="component" value="Unassembled WGS sequence"/>
</dbReference>
<sequence length="366" mass="43634">MEILQKNSQSFNQNQSFLLKQKEKDKQFSSQYLIFQGLLQFILENQKFFLKKALYIIQLYFRCQHEYHLIFVDLLRLYLKILNQVTVKFCLLGINYPINRKDIKIYFKQYGQVEHYFQRSDKNYGFLIMKFDNQIWADKIRDLLLAKNFAINPYIAGHKIKNQIFTVKMLYEFISHRPCSQQQMQYLIPYSASNDFKVYISNIDFQMAESFLRDRMSIFGKVINLQIFRYRQNYYQTLNAVVLFDSVKSAQLVLNFPIPVFLYGRQLIFNKFIGRDRSNIQLNIINNQKGSLNGRKKKIESIANMFNSSSEDSIASYHDQYESQNRFDMDLQENKLVEIFQQGQEVISSICSENSSIHYISSPNYQ</sequence>
<proteinExistence type="predicted"/>
<dbReference type="PROSITE" id="PS50102">
    <property type="entry name" value="RRM"/>
    <property type="match status" value="1"/>
</dbReference>
<dbReference type="SMART" id="SM00360">
    <property type="entry name" value="RRM"/>
    <property type="match status" value="1"/>
</dbReference>
<keyword evidence="4" id="KW-1185">Reference proteome</keyword>
<dbReference type="InterPro" id="IPR035979">
    <property type="entry name" value="RBD_domain_sf"/>
</dbReference>
<evidence type="ECO:0000259" key="2">
    <source>
        <dbReference type="PROSITE" id="PS50102"/>
    </source>
</evidence>
<dbReference type="InterPro" id="IPR012677">
    <property type="entry name" value="Nucleotide-bd_a/b_plait_sf"/>
</dbReference>
<dbReference type="EMBL" id="CCKQ01002070">
    <property type="protein sequence ID" value="CDW73165.1"/>
    <property type="molecule type" value="Genomic_DNA"/>
</dbReference>
<evidence type="ECO:0000313" key="4">
    <source>
        <dbReference type="Proteomes" id="UP000039865"/>
    </source>
</evidence>
<evidence type="ECO:0000313" key="3">
    <source>
        <dbReference type="EMBL" id="CDW73165.1"/>
    </source>
</evidence>
<gene>
    <name evidence="3" type="primary">Contig4471.g4767</name>
    <name evidence="3" type="ORF">STYLEM_2141</name>
</gene>
<feature type="domain" description="RRM" evidence="2">
    <location>
        <begin position="196"/>
        <end position="287"/>
    </location>
</feature>
<protein>
    <recommendedName>
        <fullName evidence="2">RRM domain-containing protein</fullName>
    </recommendedName>
</protein>